<comment type="caution">
    <text evidence="1">The sequence shown here is derived from an EMBL/GenBank/DDBJ whole genome shotgun (WGS) entry which is preliminary data.</text>
</comment>
<protein>
    <submittedName>
        <fullName evidence="1">Cellulose biosynthesis protein BcsG</fullName>
    </submittedName>
</protein>
<dbReference type="EMBL" id="JAKUMG010000044">
    <property type="protein sequence ID" value="MDI4671604.1"/>
    <property type="molecule type" value="Genomic_DNA"/>
</dbReference>
<name>A0ABT6U5Z6_9GAMM</name>
<dbReference type="Proteomes" id="UP001156974">
    <property type="component" value="Unassembled WGS sequence"/>
</dbReference>
<organism evidence="1 2">
    <name type="scientific">Pseudoalteromonas shioyasakiensis</name>
    <dbReference type="NCBI Taxonomy" id="1190813"/>
    <lineage>
        <taxon>Bacteria</taxon>
        <taxon>Pseudomonadati</taxon>
        <taxon>Pseudomonadota</taxon>
        <taxon>Gammaproteobacteria</taxon>
        <taxon>Alteromonadales</taxon>
        <taxon>Pseudoalteromonadaceae</taxon>
        <taxon>Pseudoalteromonas</taxon>
    </lineage>
</organism>
<evidence type="ECO:0000313" key="2">
    <source>
        <dbReference type="Proteomes" id="UP001156974"/>
    </source>
</evidence>
<dbReference type="Pfam" id="PF11658">
    <property type="entry name" value="CBP_BcsG"/>
    <property type="match status" value="1"/>
</dbReference>
<proteinExistence type="predicted"/>
<gene>
    <name evidence="1" type="primary">bcsG</name>
    <name evidence="1" type="ORF">MKZ47_21335</name>
</gene>
<accession>A0ABT6U5Z6</accession>
<sequence>MLDNLPTSAKVAENEDTVMMYIKGQPYIQLDGGEWTKYPTN</sequence>
<dbReference type="InterPro" id="IPR017744">
    <property type="entry name" value="BcsG"/>
</dbReference>
<reference evidence="1 2" key="1">
    <citation type="submission" date="2022-02" db="EMBL/GenBank/DDBJ databases">
        <title>Genome analysis of Beneficial Microorganisms for Coral consortium from Pocillopora damicornis.</title>
        <authorList>
            <person name="Rosado P.M."/>
            <person name="Cardoso P.M."/>
            <person name="Rosado J.G."/>
            <person name="Schultz J."/>
            <person name="Rocha U."/>
            <person name="Costa T.K."/>
            <person name="Peixoto R.S."/>
        </authorList>
    </citation>
    <scope>NUCLEOTIDE SEQUENCE [LARGE SCALE GENOMIC DNA]</scope>
    <source>
        <strain evidence="1 2">BMC5</strain>
    </source>
</reference>
<keyword evidence="2" id="KW-1185">Reference proteome</keyword>
<evidence type="ECO:0000313" key="1">
    <source>
        <dbReference type="EMBL" id="MDI4671604.1"/>
    </source>
</evidence>